<organism evidence="2 3">
    <name type="scientific">Marinospirillum celere</name>
    <dbReference type="NCBI Taxonomy" id="1122252"/>
    <lineage>
        <taxon>Bacteria</taxon>
        <taxon>Pseudomonadati</taxon>
        <taxon>Pseudomonadota</taxon>
        <taxon>Gammaproteobacteria</taxon>
        <taxon>Oceanospirillales</taxon>
        <taxon>Oceanospirillaceae</taxon>
        <taxon>Marinospirillum</taxon>
    </lineage>
</organism>
<reference evidence="2 3" key="1">
    <citation type="submission" date="2016-10" db="EMBL/GenBank/DDBJ databases">
        <authorList>
            <person name="de Groot N.N."/>
        </authorList>
    </citation>
    <scope>NUCLEOTIDE SEQUENCE [LARGE SCALE GENOMIC DNA]</scope>
    <source>
        <strain evidence="2 3">DSM 18438</strain>
    </source>
</reference>
<protein>
    <submittedName>
        <fullName evidence="2">Uncharacterized protein</fullName>
    </submittedName>
</protein>
<evidence type="ECO:0000313" key="2">
    <source>
        <dbReference type="EMBL" id="SFC05611.1"/>
    </source>
</evidence>
<dbReference type="RefSeq" id="WP_091961018.1">
    <property type="nucleotide sequence ID" value="NZ_FOLH01000002.1"/>
</dbReference>
<dbReference type="AlphaFoldDB" id="A0A1I1G266"/>
<proteinExistence type="predicted"/>
<dbReference type="PROSITE" id="PS51257">
    <property type="entry name" value="PROKAR_LIPOPROTEIN"/>
    <property type="match status" value="1"/>
</dbReference>
<dbReference type="STRING" id="1122252.SAMN05660443_1353"/>
<accession>A0A1I1G266</accession>
<feature type="compositionally biased region" description="Low complexity" evidence="1">
    <location>
        <begin position="30"/>
        <end position="42"/>
    </location>
</feature>
<dbReference type="Proteomes" id="UP000199058">
    <property type="component" value="Unassembled WGS sequence"/>
</dbReference>
<dbReference type="EMBL" id="FOLH01000002">
    <property type="protein sequence ID" value="SFC05611.1"/>
    <property type="molecule type" value="Genomic_DNA"/>
</dbReference>
<feature type="region of interest" description="Disordered" evidence="1">
    <location>
        <begin position="25"/>
        <end position="45"/>
    </location>
</feature>
<sequence>MNKVYPLILMAGALTLGGCRAKKEQNRQLGSGSEQSQGSTQQDTAKVTFSAKLPDGPHAAYIDPKTQIIRVQVRESSVAGYDVAEDSVKQVVREYIQCLYGYGVSPGSSSSVQIAEVVSPSNDCGPVPGSLNFPLVDEGNITPDESAIGFNLRPNKKYRFSAALYASETERRANNPFAWATTFARLEEGNNYVELNLIYGSWTFDNEPQLQLLNRDSTDLGVEGFESGFTWDQQATTAVPAVALGLIDNAGEALGLRAMHIRDYPRFTTGNTDYPFPEAIAFEDSFDYPFSALEGYPLGVAVPHNPLIEFSDQVYLGEGFEDPPEEFEGPSRTEYLKGMYAPATLMQQYDPNQSTGNRNSHVISLGDWEVVKFVETEDDAGLDIKDYFSGLFFYNALDDFLQRLQQQEPTSEGLALEGVEIWGDLPSIQVLPGLTIALLEVNSFDSTFTLAGDTDDFSAIIEAKPSQLNSPSQIETTLIEYVGVANIDEFPETNLTPPTFNEDGSFATAQAVTTTAKRDTKRSQWIRAQIKHQMKMNLVSELLGEAPPMSASSGCYFQNVQREITDSYYQLIDGVWTPGTPEEGYWFVDVEGQPVRDENGDIVTIDESDDPWAYIDENEDADDYRFGIISLNFDNASGEGLQKTEDVHMQVCLQPATLTAGPYRDPRKDSEVDGIIQ</sequence>
<dbReference type="OrthoDB" id="5874369at2"/>
<keyword evidence="3" id="KW-1185">Reference proteome</keyword>
<evidence type="ECO:0000256" key="1">
    <source>
        <dbReference type="SAM" id="MobiDB-lite"/>
    </source>
</evidence>
<name>A0A1I1G266_9GAMM</name>
<gene>
    <name evidence="2" type="ORF">SAMN05660443_1353</name>
</gene>
<evidence type="ECO:0000313" key="3">
    <source>
        <dbReference type="Proteomes" id="UP000199058"/>
    </source>
</evidence>